<accession>A0A2I5N4A3</accession>
<comment type="caution">
    <text evidence="1">The sequence shown here is derived from an EMBL/GenBank/DDBJ whole genome shotgun (WGS) entry which is preliminary data.</text>
</comment>
<evidence type="ECO:0000313" key="1">
    <source>
        <dbReference type="EMBL" id="RRN48256.1"/>
    </source>
</evidence>
<gene>
    <name evidence="1" type="ORF">EI220_11760</name>
</gene>
<sequence>MGAKPPSYLIVSYQNSKVLVSWRYDFGDIVDTISELAKTEQGESEVFRKRTDNVRQPYIVRQISC</sequence>
<reference evidence="1 2" key="1">
    <citation type="submission" date="2018-11" db="EMBL/GenBank/DDBJ databases">
        <title>Changes in penicillin susceptibility of Streptococcus suis isolates by amino acid alterations in the penicillin-binding protein.</title>
        <authorList>
            <person name="Niemann L."/>
            <person name="Eichhorn I."/>
        </authorList>
    </citation>
    <scope>NUCLEOTIDE SEQUENCE [LARGE SCALE GENOMIC DNA]</scope>
    <source>
        <strain evidence="1 2">IMT40738</strain>
    </source>
</reference>
<proteinExistence type="predicted"/>
<evidence type="ECO:0000313" key="2">
    <source>
        <dbReference type="Proteomes" id="UP000278566"/>
    </source>
</evidence>
<protein>
    <submittedName>
        <fullName evidence="1">Uncharacterized protein</fullName>
    </submittedName>
</protein>
<dbReference type="Proteomes" id="UP000278566">
    <property type="component" value="Unassembled WGS sequence"/>
</dbReference>
<dbReference type="AlphaFoldDB" id="A0A2I5N4A3"/>
<name>A0A2I5N4A3_STRSU</name>
<dbReference type="EMBL" id="RRZO01000094">
    <property type="protein sequence ID" value="RRN48256.1"/>
    <property type="molecule type" value="Genomic_DNA"/>
</dbReference>
<organism evidence="1 2">
    <name type="scientific">Streptococcus suis</name>
    <dbReference type="NCBI Taxonomy" id="1307"/>
    <lineage>
        <taxon>Bacteria</taxon>
        <taxon>Bacillati</taxon>
        <taxon>Bacillota</taxon>
        <taxon>Bacilli</taxon>
        <taxon>Lactobacillales</taxon>
        <taxon>Streptococcaceae</taxon>
        <taxon>Streptococcus</taxon>
    </lineage>
</organism>